<keyword evidence="2" id="KW-1185">Reference proteome</keyword>
<evidence type="ECO:0000313" key="2">
    <source>
        <dbReference type="Proteomes" id="UP000790377"/>
    </source>
</evidence>
<evidence type="ECO:0000313" key="1">
    <source>
        <dbReference type="EMBL" id="KAH7911787.1"/>
    </source>
</evidence>
<dbReference type="EMBL" id="MU267667">
    <property type="protein sequence ID" value="KAH7911787.1"/>
    <property type="molecule type" value="Genomic_DNA"/>
</dbReference>
<comment type="caution">
    <text evidence="1">The sequence shown here is derived from an EMBL/GenBank/DDBJ whole genome shotgun (WGS) entry which is preliminary data.</text>
</comment>
<accession>A0ACB8AEP4</accession>
<sequence length="584" mass="63964">MPPSVRPPNQSLFNTFLATGSRVLRAHVPFISFFSLFEHSRRNEAPYGPPPLAPVSMWSLRDCSEPNDIWAVFRSHEEACAALSLSRPSITVVPALENDLDFLQKLRRLEFTSKIAPPHHTLSGGQHTLRMSLSTPDLYTRAQAGAPHFAKGSPSQQHDDFVISSNPPNPRTTFRLGDWICNSPSCAAHNFGRNLTCRGCGCPRSENQMPTLHRQGSCGLQSARLPASPRFPNLPAPAPPVSPMYSTGGHNARHTPVAQPSQTSPKPASPSHPLLTPSGRAFAVGGKVLNVSTDPLNPCIMYWPDNEPYPEQGQIRPSGLMGVPQPPILNTGNRGPIEHQPGDWICLKCNYLNWRRRKVCQTCFPYAEGNGDSISAAVQAERIALLTSVLSQNQSASSPNAPHLPQAPRSHSLTPPQRQRQFMDLASPPAQTPYRSQSHCDLGAQYTDTQFIYQTSGPRRSSSSFPSMNDMEASLPPAEPAPLLPSFLQDIVQSPTLSPTSTSSADLSVEEYEDNYSSPRRSSFGRDRLVAMNDSSTNLPLSNIWRLNDEETKGISGIALPNHMDLMGSRKGSNEILRRQSVTP</sequence>
<gene>
    <name evidence="1" type="ORF">BJ138DRAFT_1135175</name>
</gene>
<name>A0ACB8AEP4_9AGAM</name>
<reference evidence="1" key="1">
    <citation type="journal article" date="2021" name="New Phytol.">
        <title>Evolutionary innovations through gain and loss of genes in the ectomycorrhizal Boletales.</title>
        <authorList>
            <person name="Wu G."/>
            <person name="Miyauchi S."/>
            <person name="Morin E."/>
            <person name="Kuo A."/>
            <person name="Drula E."/>
            <person name="Varga T."/>
            <person name="Kohler A."/>
            <person name="Feng B."/>
            <person name="Cao Y."/>
            <person name="Lipzen A."/>
            <person name="Daum C."/>
            <person name="Hundley H."/>
            <person name="Pangilinan J."/>
            <person name="Johnson J."/>
            <person name="Barry K."/>
            <person name="LaButti K."/>
            <person name="Ng V."/>
            <person name="Ahrendt S."/>
            <person name="Min B."/>
            <person name="Choi I.G."/>
            <person name="Park H."/>
            <person name="Plett J.M."/>
            <person name="Magnuson J."/>
            <person name="Spatafora J.W."/>
            <person name="Nagy L.G."/>
            <person name="Henrissat B."/>
            <person name="Grigoriev I.V."/>
            <person name="Yang Z.L."/>
            <person name="Xu J."/>
            <person name="Martin F.M."/>
        </authorList>
    </citation>
    <scope>NUCLEOTIDE SEQUENCE</scope>
    <source>
        <strain evidence="1">ATCC 28755</strain>
    </source>
</reference>
<organism evidence="1 2">
    <name type="scientific">Hygrophoropsis aurantiaca</name>
    <dbReference type="NCBI Taxonomy" id="72124"/>
    <lineage>
        <taxon>Eukaryota</taxon>
        <taxon>Fungi</taxon>
        <taxon>Dikarya</taxon>
        <taxon>Basidiomycota</taxon>
        <taxon>Agaricomycotina</taxon>
        <taxon>Agaricomycetes</taxon>
        <taxon>Agaricomycetidae</taxon>
        <taxon>Boletales</taxon>
        <taxon>Coniophorineae</taxon>
        <taxon>Hygrophoropsidaceae</taxon>
        <taxon>Hygrophoropsis</taxon>
    </lineage>
</organism>
<proteinExistence type="predicted"/>
<dbReference type="Proteomes" id="UP000790377">
    <property type="component" value="Unassembled WGS sequence"/>
</dbReference>
<protein>
    <submittedName>
        <fullName evidence="1">Uncharacterized protein</fullName>
    </submittedName>
</protein>